<reference evidence="1" key="1">
    <citation type="journal article" date="2020" name="Nature">
        <title>Giant virus diversity and host interactions through global metagenomics.</title>
        <authorList>
            <person name="Schulz F."/>
            <person name="Roux S."/>
            <person name="Paez-Espino D."/>
            <person name="Jungbluth S."/>
            <person name="Walsh D.A."/>
            <person name="Denef V.J."/>
            <person name="McMahon K.D."/>
            <person name="Konstantinidis K.T."/>
            <person name="Eloe-Fadrosh E.A."/>
            <person name="Kyrpides N.C."/>
            <person name="Woyke T."/>
        </authorList>
    </citation>
    <scope>NUCLEOTIDE SEQUENCE</scope>
    <source>
        <strain evidence="1">GVMAG-S-3300012919-55</strain>
    </source>
</reference>
<proteinExistence type="predicted"/>
<name>A0A6C0KL15_9ZZZZ</name>
<dbReference type="AlphaFoldDB" id="A0A6C0KL15"/>
<accession>A0A6C0KL15</accession>
<protein>
    <submittedName>
        <fullName evidence="1">Uncharacterized protein</fullName>
    </submittedName>
</protein>
<dbReference type="EMBL" id="MN740921">
    <property type="protein sequence ID" value="QHU17973.1"/>
    <property type="molecule type" value="Genomic_DNA"/>
</dbReference>
<evidence type="ECO:0000313" key="1">
    <source>
        <dbReference type="EMBL" id="QHU17973.1"/>
    </source>
</evidence>
<organism evidence="1">
    <name type="scientific">viral metagenome</name>
    <dbReference type="NCBI Taxonomy" id="1070528"/>
    <lineage>
        <taxon>unclassified sequences</taxon>
        <taxon>metagenomes</taxon>
        <taxon>organismal metagenomes</taxon>
    </lineage>
</organism>
<sequence>MKQQAKEPSLIQTLDEISSSDLYNDVFMKMTLFDIQIS</sequence>